<dbReference type="Proteomes" id="UP000192486">
    <property type="component" value="Chromosome"/>
</dbReference>
<evidence type="ECO:0000256" key="2">
    <source>
        <dbReference type="ARBA" id="ARBA00022448"/>
    </source>
</evidence>
<feature type="transmembrane region" description="Helical" evidence="6">
    <location>
        <begin position="274"/>
        <end position="292"/>
    </location>
</feature>
<proteinExistence type="predicted"/>
<evidence type="ECO:0000313" key="9">
    <source>
        <dbReference type="Proteomes" id="UP000192486"/>
    </source>
</evidence>
<dbReference type="PROSITE" id="PS50850">
    <property type="entry name" value="MFS"/>
    <property type="match status" value="1"/>
</dbReference>
<dbReference type="Pfam" id="PF07690">
    <property type="entry name" value="MFS_1"/>
    <property type="match status" value="1"/>
</dbReference>
<feature type="transmembrane region" description="Helical" evidence="6">
    <location>
        <begin position="298"/>
        <end position="322"/>
    </location>
</feature>
<dbReference type="PANTHER" id="PTHR23523:SF2">
    <property type="entry name" value="2-NITROIMIDAZOLE TRANSPORTER"/>
    <property type="match status" value="1"/>
</dbReference>
<feature type="transmembrane region" description="Helical" evidence="6">
    <location>
        <begin position="334"/>
        <end position="357"/>
    </location>
</feature>
<dbReference type="Gene3D" id="1.20.1250.20">
    <property type="entry name" value="MFS general substrate transporter like domains"/>
    <property type="match status" value="2"/>
</dbReference>
<feature type="domain" description="Major facilitator superfamily (MFS) profile" evidence="7">
    <location>
        <begin position="6"/>
        <end position="389"/>
    </location>
</feature>
<organism evidence="8 9">
    <name type="scientific">Sporosarcina ureae</name>
    <dbReference type="NCBI Taxonomy" id="1571"/>
    <lineage>
        <taxon>Bacteria</taxon>
        <taxon>Bacillati</taxon>
        <taxon>Bacillota</taxon>
        <taxon>Bacilli</taxon>
        <taxon>Bacillales</taxon>
        <taxon>Caryophanaceae</taxon>
        <taxon>Sporosarcina</taxon>
    </lineage>
</organism>
<feature type="transmembrane region" description="Helical" evidence="6">
    <location>
        <begin position="210"/>
        <end position="236"/>
    </location>
</feature>
<feature type="transmembrane region" description="Helical" evidence="6">
    <location>
        <begin position="162"/>
        <end position="182"/>
    </location>
</feature>
<comment type="subcellular location">
    <subcellularLocation>
        <location evidence="1">Cell membrane</location>
        <topology evidence="1">Multi-pass membrane protein</topology>
    </subcellularLocation>
</comment>
<keyword evidence="3 6" id="KW-0812">Transmembrane</keyword>
<keyword evidence="2" id="KW-0813">Transport</keyword>
<name>A0ABM6JRW4_SPOUR</name>
<evidence type="ECO:0000256" key="5">
    <source>
        <dbReference type="ARBA" id="ARBA00023136"/>
    </source>
</evidence>
<evidence type="ECO:0000256" key="3">
    <source>
        <dbReference type="ARBA" id="ARBA00022692"/>
    </source>
</evidence>
<accession>A0ABM6JRW4</accession>
<reference evidence="8 9" key="1">
    <citation type="submission" date="2016-04" db="EMBL/GenBank/DDBJ databases">
        <title>Comparative Genomics and Epigenetics of Sporosarcina ureae.</title>
        <authorList>
            <person name="Oliver A.S."/>
            <person name="Cooper K.K."/>
        </authorList>
    </citation>
    <scope>NUCLEOTIDE SEQUENCE [LARGE SCALE GENOMIC DNA]</scope>
    <source>
        <strain evidence="8 9">S204</strain>
    </source>
</reference>
<dbReference type="RefSeq" id="WP_029053823.1">
    <property type="nucleotide sequence ID" value="NZ_CP015108.1"/>
</dbReference>
<evidence type="ECO:0000313" key="8">
    <source>
        <dbReference type="EMBL" id="ARF12876.1"/>
    </source>
</evidence>
<gene>
    <name evidence="8" type="ORF">SporoS204_01015</name>
</gene>
<dbReference type="SUPFAM" id="SSF103473">
    <property type="entry name" value="MFS general substrate transporter"/>
    <property type="match status" value="1"/>
</dbReference>
<feature type="transmembrane region" description="Helical" evidence="6">
    <location>
        <begin position="134"/>
        <end position="156"/>
    </location>
</feature>
<dbReference type="InterPro" id="IPR020846">
    <property type="entry name" value="MFS_dom"/>
</dbReference>
<evidence type="ECO:0000256" key="6">
    <source>
        <dbReference type="SAM" id="Phobius"/>
    </source>
</evidence>
<keyword evidence="9" id="KW-1185">Reference proteome</keyword>
<keyword evidence="4 6" id="KW-1133">Transmembrane helix</keyword>
<evidence type="ECO:0000259" key="7">
    <source>
        <dbReference type="PROSITE" id="PS50850"/>
    </source>
</evidence>
<feature type="transmembrane region" description="Helical" evidence="6">
    <location>
        <begin position="100"/>
        <end position="122"/>
    </location>
</feature>
<dbReference type="InterPro" id="IPR036259">
    <property type="entry name" value="MFS_trans_sf"/>
</dbReference>
<feature type="transmembrane region" description="Helical" evidence="6">
    <location>
        <begin position="363"/>
        <end position="382"/>
    </location>
</feature>
<sequence>MRSKTSQGLLLFAIFIVALNLRPAITSIGPMLNIIRDDLLLSNTQVSLLTVIPVICMGVFAMLAPILNKAIGLNKTMYWMLLLLAVATGMRYSVTSFSVLLLTAFISGVAIAVIGPLLSALIKQYFPMHVAVVVGIYSFGMGMGATLSTGLTGVFYVKVHSYSFALAVWAVIAILGIIAWAVTAAHPIEVKQITEQPAQKRKNPWRSKQAWSFLIFFGLQTALFFSVLTYLVPIAVSHGMTLLQAGTLLSGMTIVQIFMNIGFPIVLQKFASRTPALVVILALGIVSIGLMWTADPLWFAIGVLVMGIPLGGLFPICLLMPMDATDTAEETNSWTAMMQTGGFIIGGILPLLIASLYDYTENHYVTLFVFLVLFVAMLVLALQIGRSAKQSS</sequence>
<dbReference type="InterPro" id="IPR052524">
    <property type="entry name" value="MFS_Cyanate_Porter"/>
</dbReference>
<dbReference type="PANTHER" id="PTHR23523">
    <property type="match status" value="1"/>
</dbReference>
<evidence type="ECO:0000256" key="4">
    <source>
        <dbReference type="ARBA" id="ARBA00022989"/>
    </source>
</evidence>
<protein>
    <recommendedName>
        <fullName evidence="7">Major facilitator superfamily (MFS) profile domain-containing protein</fullName>
    </recommendedName>
</protein>
<evidence type="ECO:0000256" key="1">
    <source>
        <dbReference type="ARBA" id="ARBA00004651"/>
    </source>
</evidence>
<feature type="transmembrane region" description="Helical" evidence="6">
    <location>
        <begin position="48"/>
        <end position="67"/>
    </location>
</feature>
<feature type="transmembrane region" description="Helical" evidence="6">
    <location>
        <begin position="242"/>
        <end position="267"/>
    </location>
</feature>
<feature type="transmembrane region" description="Helical" evidence="6">
    <location>
        <begin position="76"/>
        <end position="94"/>
    </location>
</feature>
<keyword evidence="5 6" id="KW-0472">Membrane</keyword>
<dbReference type="EMBL" id="CP015108">
    <property type="protein sequence ID" value="ARF12876.1"/>
    <property type="molecule type" value="Genomic_DNA"/>
</dbReference>
<dbReference type="InterPro" id="IPR011701">
    <property type="entry name" value="MFS"/>
</dbReference>